<feature type="non-terminal residue" evidence="1">
    <location>
        <position position="68"/>
    </location>
</feature>
<dbReference type="AlphaFoldDB" id="A0AAV5TAD9"/>
<feature type="non-terminal residue" evidence="1">
    <location>
        <position position="1"/>
    </location>
</feature>
<dbReference type="EMBL" id="BTSX01000004">
    <property type="protein sequence ID" value="GMS92531.1"/>
    <property type="molecule type" value="Genomic_DNA"/>
</dbReference>
<protein>
    <submittedName>
        <fullName evidence="1">Uncharacterized protein</fullName>
    </submittedName>
</protein>
<gene>
    <name evidence="1" type="ORF">PENTCL1PPCAC_14706</name>
</gene>
<comment type="caution">
    <text evidence="1">The sequence shown here is derived from an EMBL/GenBank/DDBJ whole genome shotgun (WGS) entry which is preliminary data.</text>
</comment>
<organism evidence="1 2">
    <name type="scientific">Pristionchus entomophagus</name>
    <dbReference type="NCBI Taxonomy" id="358040"/>
    <lineage>
        <taxon>Eukaryota</taxon>
        <taxon>Metazoa</taxon>
        <taxon>Ecdysozoa</taxon>
        <taxon>Nematoda</taxon>
        <taxon>Chromadorea</taxon>
        <taxon>Rhabditida</taxon>
        <taxon>Rhabditina</taxon>
        <taxon>Diplogasteromorpha</taxon>
        <taxon>Diplogasteroidea</taxon>
        <taxon>Neodiplogasteridae</taxon>
        <taxon>Pristionchus</taxon>
    </lineage>
</organism>
<evidence type="ECO:0000313" key="1">
    <source>
        <dbReference type="EMBL" id="GMS92531.1"/>
    </source>
</evidence>
<proteinExistence type="predicted"/>
<accession>A0AAV5TAD9</accession>
<keyword evidence="2" id="KW-1185">Reference proteome</keyword>
<name>A0AAV5TAD9_9BILA</name>
<reference evidence="1" key="1">
    <citation type="submission" date="2023-10" db="EMBL/GenBank/DDBJ databases">
        <title>Genome assembly of Pristionchus species.</title>
        <authorList>
            <person name="Yoshida K."/>
            <person name="Sommer R.J."/>
        </authorList>
    </citation>
    <scope>NUCLEOTIDE SEQUENCE</scope>
    <source>
        <strain evidence="1">RS0144</strain>
    </source>
</reference>
<sequence length="68" mass="7454">RAVLECLLDHVVQVDNPLCDIDVGLVPRSRIIGAIINSGVEYAADLGHFLLQLHAGEEENEHRLLLVA</sequence>
<evidence type="ECO:0000313" key="2">
    <source>
        <dbReference type="Proteomes" id="UP001432027"/>
    </source>
</evidence>
<dbReference type="Proteomes" id="UP001432027">
    <property type="component" value="Unassembled WGS sequence"/>
</dbReference>